<accession>A0A2A5CB78</accession>
<keyword evidence="6" id="KW-0143">Chaperone</keyword>
<dbReference type="PIRSF" id="PIRSF006170">
    <property type="entry name" value="YfgM"/>
    <property type="match status" value="1"/>
</dbReference>
<evidence type="ECO:0000256" key="4">
    <source>
        <dbReference type="ARBA" id="ARBA00022989"/>
    </source>
</evidence>
<feature type="domain" description="Ancillary SecYEG translocon subunit/Cell division coordinator CpoB TPR" evidence="10">
    <location>
        <begin position="14"/>
        <end position="218"/>
    </location>
</feature>
<dbReference type="SUPFAM" id="SSF48452">
    <property type="entry name" value="TPR-like"/>
    <property type="match status" value="1"/>
</dbReference>
<evidence type="ECO:0000256" key="9">
    <source>
        <dbReference type="SAM" id="Phobius"/>
    </source>
</evidence>
<reference evidence="12" key="1">
    <citation type="submission" date="2017-08" db="EMBL/GenBank/DDBJ databases">
        <title>A dynamic microbial community with high functional redundancy inhabits the cold, oxic subseafloor aquifer.</title>
        <authorList>
            <person name="Tully B.J."/>
            <person name="Wheat C.G."/>
            <person name="Glazer B.T."/>
            <person name="Huber J.A."/>
        </authorList>
    </citation>
    <scope>NUCLEOTIDE SEQUENCE [LARGE SCALE GENOMIC DNA]</scope>
</reference>
<proteinExistence type="inferred from homology"/>
<dbReference type="Gene3D" id="1.25.40.10">
    <property type="entry name" value="Tetratricopeptide repeat domain"/>
    <property type="match status" value="1"/>
</dbReference>
<evidence type="ECO:0000313" key="12">
    <source>
        <dbReference type="Proteomes" id="UP000228987"/>
    </source>
</evidence>
<gene>
    <name evidence="11" type="ORF">COA71_08850</name>
</gene>
<keyword evidence="3 9" id="KW-0812">Transmembrane</keyword>
<dbReference type="InterPro" id="IPR018704">
    <property type="entry name" value="SecYEG/CpoB_TPR"/>
</dbReference>
<keyword evidence="5 9" id="KW-0472">Membrane</keyword>
<feature type="transmembrane region" description="Helical" evidence="9">
    <location>
        <begin position="20"/>
        <end position="37"/>
    </location>
</feature>
<evidence type="ECO:0000313" key="11">
    <source>
        <dbReference type="EMBL" id="PCJ41144.1"/>
    </source>
</evidence>
<keyword evidence="2" id="KW-1003">Cell membrane</keyword>
<evidence type="ECO:0000256" key="3">
    <source>
        <dbReference type="ARBA" id="ARBA00022692"/>
    </source>
</evidence>
<dbReference type="EMBL" id="NVWI01000006">
    <property type="protein sequence ID" value="PCJ41144.1"/>
    <property type="molecule type" value="Genomic_DNA"/>
</dbReference>
<name>A0A2A5CB78_9GAMM</name>
<keyword evidence="4 9" id="KW-1133">Transmembrane helix</keyword>
<organism evidence="11 12">
    <name type="scientific">SAR86 cluster bacterium</name>
    <dbReference type="NCBI Taxonomy" id="2030880"/>
    <lineage>
        <taxon>Bacteria</taxon>
        <taxon>Pseudomonadati</taxon>
        <taxon>Pseudomonadota</taxon>
        <taxon>Gammaproteobacteria</taxon>
        <taxon>SAR86 cluster</taxon>
    </lineage>
</organism>
<evidence type="ECO:0000256" key="8">
    <source>
        <dbReference type="ARBA" id="ARBA00024235"/>
    </source>
</evidence>
<dbReference type="PANTHER" id="PTHR38035:SF1">
    <property type="entry name" value="ANCILLARY SECYEG TRANSLOCON SUBUNIT"/>
    <property type="match status" value="1"/>
</dbReference>
<comment type="subcellular location">
    <subcellularLocation>
        <location evidence="1">Cell membrane</location>
        <topology evidence="1">Single-pass type II membrane protein</topology>
    </subcellularLocation>
</comment>
<evidence type="ECO:0000256" key="1">
    <source>
        <dbReference type="ARBA" id="ARBA00004401"/>
    </source>
</evidence>
<evidence type="ECO:0000256" key="5">
    <source>
        <dbReference type="ARBA" id="ARBA00023136"/>
    </source>
</evidence>
<dbReference type="GO" id="GO:0005886">
    <property type="term" value="C:plasma membrane"/>
    <property type="evidence" value="ECO:0007669"/>
    <property type="project" value="UniProtKB-SubCell"/>
</dbReference>
<evidence type="ECO:0000256" key="7">
    <source>
        <dbReference type="ARBA" id="ARBA00024197"/>
    </source>
</evidence>
<dbReference type="Pfam" id="PF09976">
    <property type="entry name" value="TPR_21"/>
    <property type="match status" value="1"/>
</dbReference>
<comment type="caution">
    <text evidence="11">The sequence shown here is derived from an EMBL/GenBank/DDBJ whole genome shotgun (WGS) entry which is preliminary data.</text>
</comment>
<dbReference type="InterPro" id="IPR026039">
    <property type="entry name" value="YfgM"/>
</dbReference>
<evidence type="ECO:0000259" key="10">
    <source>
        <dbReference type="Pfam" id="PF09976"/>
    </source>
</evidence>
<protein>
    <recommendedName>
        <fullName evidence="8">Ancillary SecYEG translocon subunit</fullName>
    </recommendedName>
</protein>
<sequence length="219" mass="24240">MAYDTDEEQIEALKSWWDENGTSVIVGIIFVLAVLFGSRYWQSSQTSVTEAASDMYAKMADSIQLDTDLDIDNTELISAQNLHIELKNNFANSVYSRYSALLMARLYVQKNELDEAARELQWILDNPGLGFLKSIDDELALTTRSRLARVFLAQGDAGAALQLLDEVEPGSFAGVFAEIEGDAYVALGRVEDAIEAYQTALNVGTNVDIVELKLNDIRS</sequence>
<dbReference type="PANTHER" id="PTHR38035">
    <property type="entry name" value="UPF0070 PROTEIN YFGM"/>
    <property type="match status" value="1"/>
</dbReference>
<comment type="similarity">
    <text evidence="7">Belongs to the YfgM family.</text>
</comment>
<dbReference type="InterPro" id="IPR011990">
    <property type="entry name" value="TPR-like_helical_dom_sf"/>
</dbReference>
<dbReference type="Proteomes" id="UP000228987">
    <property type="component" value="Unassembled WGS sequence"/>
</dbReference>
<dbReference type="GO" id="GO:0044877">
    <property type="term" value="F:protein-containing complex binding"/>
    <property type="evidence" value="ECO:0007669"/>
    <property type="project" value="InterPro"/>
</dbReference>
<dbReference type="AlphaFoldDB" id="A0A2A5CB78"/>
<evidence type="ECO:0000256" key="6">
    <source>
        <dbReference type="ARBA" id="ARBA00023186"/>
    </source>
</evidence>
<evidence type="ECO:0000256" key="2">
    <source>
        <dbReference type="ARBA" id="ARBA00022475"/>
    </source>
</evidence>